<dbReference type="EMBL" id="PSZC01000018">
    <property type="protein sequence ID" value="PPJ35813.1"/>
    <property type="molecule type" value="Genomic_DNA"/>
</dbReference>
<evidence type="ECO:0000256" key="1">
    <source>
        <dbReference type="SAM" id="Phobius"/>
    </source>
</evidence>
<keyword evidence="1" id="KW-0812">Transmembrane</keyword>
<organism evidence="2 3">
    <name type="scientific">Nocardia nova</name>
    <dbReference type="NCBI Taxonomy" id="37330"/>
    <lineage>
        <taxon>Bacteria</taxon>
        <taxon>Bacillati</taxon>
        <taxon>Actinomycetota</taxon>
        <taxon>Actinomycetes</taxon>
        <taxon>Mycobacteriales</taxon>
        <taxon>Nocardiaceae</taxon>
        <taxon>Nocardia</taxon>
    </lineage>
</organism>
<proteinExistence type="predicted"/>
<sequence length="183" mass="20420">MTSDQEQGPLAEFTSLRGETAQLLSFMQNLFAFQITTAGTIFSLALSNPTRTRLLLILPFTSYALFARYSSCHFNTLRIAQYVRDELSPRVSGGLRWEQWLDRSHTPVRFIVWVNPHYVAFPGVAALSEAWTLSSVFPGAGLSISGHVLFLLVWAAGLSATIVCFYLVWLTTTRARGLARTQV</sequence>
<name>A0A2S6AKT6_9NOCA</name>
<keyword evidence="1" id="KW-1133">Transmembrane helix</keyword>
<dbReference type="RefSeq" id="WP_104380354.1">
    <property type="nucleotide sequence ID" value="NZ_PSZC01000018.1"/>
</dbReference>
<evidence type="ECO:0000313" key="3">
    <source>
        <dbReference type="Proteomes" id="UP000239874"/>
    </source>
</evidence>
<evidence type="ECO:0000313" key="2">
    <source>
        <dbReference type="EMBL" id="PPJ35813.1"/>
    </source>
</evidence>
<gene>
    <name evidence="2" type="ORF">C5E45_23675</name>
</gene>
<reference evidence="2 3" key="1">
    <citation type="submission" date="2018-02" db="EMBL/GenBank/DDBJ databases">
        <title>8 Nocardia nova and 1 Nocardia cyriacigeorgica strain used for evolution to TMP-SMX.</title>
        <authorList>
            <person name="Mehta H."/>
            <person name="Weng J."/>
            <person name="Shamoo Y."/>
        </authorList>
    </citation>
    <scope>NUCLEOTIDE SEQUENCE [LARGE SCALE GENOMIC DNA]</scope>
    <source>
        <strain evidence="2 3">MDA3139</strain>
    </source>
</reference>
<dbReference type="Proteomes" id="UP000239874">
    <property type="component" value="Unassembled WGS sequence"/>
</dbReference>
<feature type="transmembrane region" description="Helical" evidence="1">
    <location>
        <begin position="26"/>
        <end position="46"/>
    </location>
</feature>
<feature type="transmembrane region" description="Helical" evidence="1">
    <location>
        <begin position="148"/>
        <end position="170"/>
    </location>
</feature>
<protein>
    <submittedName>
        <fullName evidence="2">Uncharacterized protein</fullName>
    </submittedName>
</protein>
<dbReference type="AlphaFoldDB" id="A0A2S6AKT6"/>
<feature type="transmembrane region" description="Helical" evidence="1">
    <location>
        <begin position="110"/>
        <end position="128"/>
    </location>
</feature>
<comment type="caution">
    <text evidence="2">The sequence shown here is derived from an EMBL/GenBank/DDBJ whole genome shotgun (WGS) entry which is preliminary data.</text>
</comment>
<keyword evidence="1" id="KW-0472">Membrane</keyword>
<accession>A0A2S6AKT6</accession>